<dbReference type="EMBL" id="AEUZ02000001">
    <property type="protein sequence ID" value="EHJ57510.1"/>
    <property type="molecule type" value="Genomic_DNA"/>
</dbReference>
<keyword evidence="3" id="KW-1185">Reference proteome</keyword>
<evidence type="ECO:0008006" key="4">
    <source>
        <dbReference type="Google" id="ProtNLM"/>
    </source>
</evidence>
<sequence>MKKGIIYFIIGVGIGSFLYIINLLIYQFEPSVQNALITWVCSGLMGLVSLIYEKTKWSEMLKISVHMLSIYLLVMTMLLINQWIPFQIGYLLGVSFEFMIIYLIIAAFFIWESKERVSEINKKLNERK</sequence>
<accession>G5KH95</accession>
<feature type="transmembrane region" description="Helical" evidence="1">
    <location>
        <begin position="5"/>
        <end position="26"/>
    </location>
</feature>
<keyword evidence="1" id="KW-0812">Transmembrane</keyword>
<comment type="caution">
    <text evidence="2">The sequence shown here is derived from an EMBL/GenBank/DDBJ whole genome shotgun (WGS) entry which is preliminary data.</text>
</comment>
<dbReference type="Pfam" id="PF11457">
    <property type="entry name" value="DUF3021"/>
    <property type="match status" value="1"/>
</dbReference>
<dbReference type="AlphaFoldDB" id="G5KH95"/>
<gene>
    <name evidence="2" type="ORF">STRUR_0188</name>
</gene>
<proteinExistence type="predicted"/>
<evidence type="ECO:0000256" key="1">
    <source>
        <dbReference type="SAM" id="Phobius"/>
    </source>
</evidence>
<dbReference type="InterPro" id="IPR021560">
    <property type="entry name" value="DUF3021"/>
</dbReference>
<feature type="transmembrane region" description="Helical" evidence="1">
    <location>
        <begin position="32"/>
        <end position="52"/>
    </location>
</feature>
<protein>
    <recommendedName>
        <fullName evidence="4">PF11457 family protein</fullName>
    </recommendedName>
</protein>
<feature type="transmembrane region" description="Helical" evidence="1">
    <location>
        <begin position="90"/>
        <end position="111"/>
    </location>
</feature>
<evidence type="ECO:0000313" key="2">
    <source>
        <dbReference type="EMBL" id="EHJ57510.1"/>
    </source>
</evidence>
<keyword evidence="1" id="KW-1133">Transmembrane helix</keyword>
<organism evidence="2 3">
    <name type="scientific">Streptococcus urinalis 2285-97</name>
    <dbReference type="NCBI Taxonomy" id="764291"/>
    <lineage>
        <taxon>Bacteria</taxon>
        <taxon>Bacillati</taxon>
        <taxon>Bacillota</taxon>
        <taxon>Bacilli</taxon>
        <taxon>Lactobacillales</taxon>
        <taxon>Streptococcaceae</taxon>
        <taxon>Streptococcus</taxon>
    </lineage>
</organism>
<evidence type="ECO:0000313" key="3">
    <source>
        <dbReference type="Proteomes" id="UP000005388"/>
    </source>
</evidence>
<dbReference type="STRING" id="764291.STRUR_0188"/>
<dbReference type="Proteomes" id="UP000005388">
    <property type="component" value="Unassembled WGS sequence"/>
</dbReference>
<feature type="transmembrane region" description="Helical" evidence="1">
    <location>
        <begin position="64"/>
        <end position="84"/>
    </location>
</feature>
<dbReference type="RefSeq" id="WP_006740216.1">
    <property type="nucleotide sequence ID" value="NZ_AEUZ02000001.1"/>
</dbReference>
<keyword evidence="1" id="KW-0472">Membrane</keyword>
<name>G5KH95_9STRE</name>
<reference evidence="2 3" key="1">
    <citation type="journal article" date="2014" name="Int. J. Syst. Evol. Microbiol.">
        <title>Phylogenomics and the dynamic genome evolution of the genus Streptococcus.</title>
        <authorList>
            <consortium name="The Broad Institute Genome Sequencing Platform"/>
            <person name="Richards V.P."/>
            <person name="Palmer S.R."/>
            <person name="Pavinski Bitar P.D."/>
            <person name="Qin X."/>
            <person name="Weinstock G.M."/>
            <person name="Highlander S.K."/>
            <person name="Town C.D."/>
            <person name="Burne R.A."/>
            <person name="Stanhope M.J."/>
        </authorList>
    </citation>
    <scope>NUCLEOTIDE SEQUENCE [LARGE SCALE GENOMIC DNA]</scope>
    <source>
        <strain evidence="2 3">2285-97</strain>
    </source>
</reference>